<evidence type="ECO:0000313" key="3">
    <source>
        <dbReference type="EMBL" id="GIY69687.1"/>
    </source>
</evidence>
<evidence type="ECO:0000256" key="1">
    <source>
        <dbReference type="SAM" id="MobiDB-lite"/>
    </source>
</evidence>
<keyword evidence="2" id="KW-1133">Transmembrane helix</keyword>
<evidence type="ECO:0000256" key="2">
    <source>
        <dbReference type="SAM" id="Phobius"/>
    </source>
</evidence>
<keyword evidence="2" id="KW-0812">Transmembrane</keyword>
<dbReference type="AlphaFoldDB" id="A0AAV4VHP7"/>
<keyword evidence="4" id="KW-1185">Reference proteome</keyword>
<reference evidence="3 4" key="1">
    <citation type="submission" date="2021-06" db="EMBL/GenBank/DDBJ databases">
        <title>Caerostris extrusa draft genome.</title>
        <authorList>
            <person name="Kono N."/>
            <person name="Arakawa K."/>
        </authorList>
    </citation>
    <scope>NUCLEOTIDE SEQUENCE [LARGE SCALE GENOMIC DNA]</scope>
</reference>
<organism evidence="3 4">
    <name type="scientific">Caerostris extrusa</name>
    <name type="common">Bark spider</name>
    <name type="synonym">Caerostris bankana</name>
    <dbReference type="NCBI Taxonomy" id="172846"/>
    <lineage>
        <taxon>Eukaryota</taxon>
        <taxon>Metazoa</taxon>
        <taxon>Ecdysozoa</taxon>
        <taxon>Arthropoda</taxon>
        <taxon>Chelicerata</taxon>
        <taxon>Arachnida</taxon>
        <taxon>Araneae</taxon>
        <taxon>Araneomorphae</taxon>
        <taxon>Entelegynae</taxon>
        <taxon>Araneoidea</taxon>
        <taxon>Araneidae</taxon>
        <taxon>Caerostris</taxon>
    </lineage>
</organism>
<dbReference type="Proteomes" id="UP001054945">
    <property type="component" value="Unassembled WGS sequence"/>
</dbReference>
<feature type="transmembrane region" description="Helical" evidence="2">
    <location>
        <begin position="103"/>
        <end position="122"/>
    </location>
</feature>
<evidence type="ECO:0000313" key="4">
    <source>
        <dbReference type="Proteomes" id="UP001054945"/>
    </source>
</evidence>
<keyword evidence="2" id="KW-0472">Membrane</keyword>
<proteinExistence type="predicted"/>
<feature type="region of interest" description="Disordered" evidence="1">
    <location>
        <begin position="11"/>
        <end position="31"/>
    </location>
</feature>
<name>A0AAV4VHP7_CAEEX</name>
<accession>A0AAV4VHP7</accession>
<comment type="caution">
    <text evidence="3">The sequence shown here is derived from an EMBL/GenBank/DDBJ whole genome shotgun (WGS) entry which is preliminary data.</text>
</comment>
<sequence length="130" mass="14880">MVPPCLKESFGSTDNVQRKKSARDATGFPEGDGPIFSELHLHVSRLYEFLRPFLLLEENLALNGATGMDLKQRSLPLLMLRETGKKMLPLIFLQTASAFRSRIFLYTYALESMLWFGLIQVLRNSKMNRV</sequence>
<dbReference type="EMBL" id="BPLR01014570">
    <property type="protein sequence ID" value="GIY69687.1"/>
    <property type="molecule type" value="Genomic_DNA"/>
</dbReference>
<gene>
    <name evidence="3" type="ORF">CEXT_583781</name>
</gene>
<protein>
    <submittedName>
        <fullName evidence="3">Uncharacterized protein</fullName>
    </submittedName>
</protein>